<dbReference type="EC" id="2.7.11.25" evidence="2"/>
<dbReference type="FunFam" id="3.30.200.20:FF:000387">
    <property type="entry name" value="Serine/threonine-protein kinase STE11"/>
    <property type="match status" value="1"/>
</dbReference>
<feature type="coiled-coil region" evidence="14">
    <location>
        <begin position="98"/>
        <end position="125"/>
    </location>
</feature>
<accession>A0A2C9W8T1</accession>
<evidence type="ECO:0000313" key="18">
    <source>
        <dbReference type="Proteomes" id="UP000091857"/>
    </source>
</evidence>
<dbReference type="FunFam" id="1.10.510.10:FF:000382">
    <property type="entry name" value="Mitogen-activated protein kinase kinase kinase 2"/>
    <property type="match status" value="1"/>
</dbReference>
<dbReference type="GO" id="GO:0000165">
    <property type="term" value="P:MAPK cascade"/>
    <property type="evidence" value="ECO:0000318"/>
    <property type="project" value="GO_Central"/>
</dbReference>
<dbReference type="InterPro" id="IPR050538">
    <property type="entry name" value="MAP_kinase_kinase_kinase"/>
</dbReference>
<dbReference type="OMA" id="WNQEIQE"/>
<proteinExistence type="inferred from homology"/>
<evidence type="ECO:0000256" key="14">
    <source>
        <dbReference type="SAM" id="Coils"/>
    </source>
</evidence>
<dbReference type="SMART" id="SM00220">
    <property type="entry name" value="S_TKc"/>
    <property type="match status" value="1"/>
</dbReference>
<feature type="domain" description="Protein kinase" evidence="16">
    <location>
        <begin position="65"/>
        <end position="327"/>
    </location>
</feature>
<keyword evidence="7" id="KW-0418">Kinase</keyword>
<evidence type="ECO:0000256" key="7">
    <source>
        <dbReference type="ARBA" id="ARBA00022777"/>
    </source>
</evidence>
<dbReference type="InterPro" id="IPR000719">
    <property type="entry name" value="Prot_kinase_dom"/>
</dbReference>
<comment type="catalytic activity">
    <reaction evidence="12">
        <text>L-seryl-[protein] + ATP = O-phospho-L-seryl-[protein] + ADP + H(+)</text>
        <dbReference type="Rhea" id="RHEA:17989"/>
        <dbReference type="Rhea" id="RHEA-COMP:9863"/>
        <dbReference type="Rhea" id="RHEA-COMP:11604"/>
        <dbReference type="ChEBI" id="CHEBI:15378"/>
        <dbReference type="ChEBI" id="CHEBI:29999"/>
        <dbReference type="ChEBI" id="CHEBI:30616"/>
        <dbReference type="ChEBI" id="CHEBI:83421"/>
        <dbReference type="ChEBI" id="CHEBI:456216"/>
        <dbReference type="EC" id="2.7.11.25"/>
    </reaction>
</comment>
<dbReference type="Pfam" id="PF00069">
    <property type="entry name" value="Pkinase"/>
    <property type="match status" value="1"/>
</dbReference>
<sequence length="681" mass="75199">MQDLFGSVRRSLVFKSTSGEDGGFSGLVEKIGSSIRKSRIGLFAKQPPLPALPPCKKDDTPPIRWRKGELIGCGAFGRVYMGMNLDSGELLAVKQVLIASNSASKEKTQAHIRELEEEVKLLKNLSHPNIVRYLGTAREDDSLNILLEFIPGGSISSLLGKFGSFPESVIRMYTKQLLLGLEYLHKNGIMHRDIKGANILVDNKGCIKLADFGASKKVVELATINGAKSMKGTPYWMAPEVILQTGHSFSADIWSVGCTVIEMATGKPPWSQQYQEVAALFHIGTTKSHPPIPEHLSVEAKDFLLKCLQKEPNLRPTASELLQHPFVTGEYQELHIAPGNSVMESGHPTVTTGMNVKNSMNSVFRGSTCAGLKDVCEMGSMRSSTIYPQNLPSSGSYWAEANFDDDMCQIDDKDDFVVSASARFKSAFASADLSKSFNPMCEPTDAWSCKFDESPESKRGGINFSSNQSIHDIAVSPVESGKTEGDFTFPCGPVATEDDEEVTESKIRAFLDEKALDLKKLQTPLYEEFYNTLNAVGLPSAVGTANNENSTNLPNLPPKSRSPKRLPSRRLSVVDAINSVSPSNTNNKVSTGSIHKRALQEIHQPQVTEWKDPLLDAQQETITPSASFSERQRKWKEELDEELERKRELMRQAGIGGKTSSPKDRILTQHRDRLQFMFPRK</sequence>
<dbReference type="Proteomes" id="UP000091857">
    <property type="component" value="Chromosome 3"/>
</dbReference>
<dbReference type="InterPro" id="IPR011009">
    <property type="entry name" value="Kinase-like_dom_sf"/>
</dbReference>
<evidence type="ECO:0000313" key="17">
    <source>
        <dbReference type="EMBL" id="OAY55813.1"/>
    </source>
</evidence>
<dbReference type="Gramene" id="Manes.03G182000.1.v8.1">
    <property type="protein sequence ID" value="Manes.03G182000.1.v8.1.CDS"/>
    <property type="gene ID" value="Manes.03G182000.v8.1"/>
</dbReference>
<dbReference type="SUPFAM" id="SSF56112">
    <property type="entry name" value="Protein kinase-like (PK-like)"/>
    <property type="match status" value="1"/>
</dbReference>
<gene>
    <name evidence="17" type="ORF">MANES_03G182000v8</name>
</gene>
<keyword evidence="18" id="KW-1185">Reference proteome</keyword>
<comment type="caution">
    <text evidence="17">The sequence shown here is derived from an EMBL/GenBank/DDBJ whole genome shotgun (WGS) entry which is preliminary data.</text>
</comment>
<evidence type="ECO:0000256" key="8">
    <source>
        <dbReference type="ARBA" id="ARBA00022840"/>
    </source>
</evidence>
<keyword evidence="5" id="KW-0808">Transferase</keyword>
<evidence type="ECO:0000256" key="6">
    <source>
        <dbReference type="ARBA" id="ARBA00022741"/>
    </source>
</evidence>
<evidence type="ECO:0000256" key="4">
    <source>
        <dbReference type="ARBA" id="ARBA00022527"/>
    </source>
</evidence>
<dbReference type="Gene3D" id="1.10.510.10">
    <property type="entry name" value="Transferase(Phosphotransferase) domain 1"/>
    <property type="match status" value="1"/>
</dbReference>
<evidence type="ECO:0000256" key="2">
    <source>
        <dbReference type="ARBA" id="ARBA00012406"/>
    </source>
</evidence>
<evidence type="ECO:0000256" key="15">
    <source>
        <dbReference type="SAM" id="MobiDB-lite"/>
    </source>
</evidence>
<dbReference type="OrthoDB" id="266718at2759"/>
<keyword evidence="3" id="KW-1017">Isopeptide bond</keyword>
<dbReference type="AlphaFoldDB" id="A0A2C9W8T1"/>
<keyword evidence="4" id="KW-0723">Serine/threonine-protein kinase</keyword>
<dbReference type="InterPro" id="IPR017441">
    <property type="entry name" value="Protein_kinase_ATP_BS"/>
</dbReference>
<keyword evidence="10 14" id="KW-0175">Coiled coil</keyword>
<evidence type="ECO:0000256" key="5">
    <source>
        <dbReference type="ARBA" id="ARBA00022679"/>
    </source>
</evidence>
<feature type="region of interest" description="Disordered" evidence="15">
    <location>
        <begin position="546"/>
        <end position="567"/>
    </location>
</feature>
<keyword evidence="9" id="KW-0832">Ubl conjugation</keyword>
<dbReference type="InterPro" id="IPR008271">
    <property type="entry name" value="Ser/Thr_kinase_AS"/>
</dbReference>
<keyword evidence="8 13" id="KW-0067">ATP-binding</keyword>
<evidence type="ECO:0000256" key="12">
    <source>
        <dbReference type="ARBA" id="ARBA00048329"/>
    </source>
</evidence>
<dbReference type="PROSITE" id="PS50011">
    <property type="entry name" value="PROTEIN_KINASE_DOM"/>
    <property type="match status" value="1"/>
</dbReference>
<dbReference type="CDD" id="cd06606">
    <property type="entry name" value="STKc_MAPKKK"/>
    <property type="match status" value="1"/>
</dbReference>
<reference evidence="18" key="1">
    <citation type="journal article" date="2016" name="Nat. Biotechnol.">
        <title>Sequencing wild and cultivated cassava and related species reveals extensive interspecific hybridization and genetic diversity.</title>
        <authorList>
            <person name="Bredeson J.V."/>
            <person name="Lyons J.B."/>
            <person name="Prochnik S.E."/>
            <person name="Wu G.A."/>
            <person name="Ha C.M."/>
            <person name="Edsinger-Gonzales E."/>
            <person name="Grimwood J."/>
            <person name="Schmutz J."/>
            <person name="Rabbi I.Y."/>
            <person name="Egesi C."/>
            <person name="Nauluvula P."/>
            <person name="Lebot V."/>
            <person name="Ndunguru J."/>
            <person name="Mkamilo G."/>
            <person name="Bart R.S."/>
            <person name="Setter T.L."/>
            <person name="Gleadow R.M."/>
            <person name="Kulakow P."/>
            <person name="Ferguson M.E."/>
            <person name="Rounsley S."/>
            <person name="Rokhsar D.S."/>
        </authorList>
    </citation>
    <scope>NUCLEOTIDE SEQUENCE [LARGE SCALE GENOMIC DNA]</scope>
    <source>
        <strain evidence="18">cv. AM560-2</strain>
    </source>
</reference>
<evidence type="ECO:0000256" key="3">
    <source>
        <dbReference type="ARBA" id="ARBA00022499"/>
    </source>
</evidence>
<dbReference type="GO" id="GO:0005524">
    <property type="term" value="F:ATP binding"/>
    <property type="evidence" value="ECO:0007669"/>
    <property type="project" value="UniProtKB-UniRule"/>
</dbReference>
<evidence type="ECO:0000256" key="10">
    <source>
        <dbReference type="ARBA" id="ARBA00023054"/>
    </source>
</evidence>
<dbReference type="PANTHER" id="PTHR48016:SF56">
    <property type="entry name" value="MAPKK KINASE"/>
    <property type="match status" value="1"/>
</dbReference>
<comment type="catalytic activity">
    <reaction evidence="11">
        <text>L-threonyl-[protein] + ATP = O-phospho-L-threonyl-[protein] + ADP + H(+)</text>
        <dbReference type="Rhea" id="RHEA:46608"/>
        <dbReference type="Rhea" id="RHEA-COMP:11060"/>
        <dbReference type="Rhea" id="RHEA-COMP:11605"/>
        <dbReference type="ChEBI" id="CHEBI:15378"/>
        <dbReference type="ChEBI" id="CHEBI:30013"/>
        <dbReference type="ChEBI" id="CHEBI:30616"/>
        <dbReference type="ChEBI" id="CHEBI:61977"/>
        <dbReference type="ChEBI" id="CHEBI:456216"/>
        <dbReference type="EC" id="2.7.11.25"/>
    </reaction>
</comment>
<evidence type="ECO:0000256" key="9">
    <source>
        <dbReference type="ARBA" id="ARBA00022843"/>
    </source>
</evidence>
<evidence type="ECO:0000256" key="13">
    <source>
        <dbReference type="PROSITE-ProRule" id="PRU10141"/>
    </source>
</evidence>
<comment type="similarity">
    <text evidence="1">Belongs to the protein kinase superfamily. STE Ser/Thr protein kinase family. MAP kinase kinase kinase subfamily.</text>
</comment>
<dbReference type="GO" id="GO:0005737">
    <property type="term" value="C:cytoplasm"/>
    <property type="evidence" value="ECO:0000318"/>
    <property type="project" value="GO_Central"/>
</dbReference>
<dbReference type="PANTHER" id="PTHR48016">
    <property type="entry name" value="MAP KINASE KINASE KINASE SSK2-RELATED-RELATED"/>
    <property type="match status" value="1"/>
</dbReference>
<protein>
    <recommendedName>
        <fullName evidence="2">mitogen-activated protein kinase kinase kinase</fullName>
        <ecNumber evidence="2">2.7.11.25</ecNumber>
    </recommendedName>
</protein>
<evidence type="ECO:0000259" key="16">
    <source>
        <dbReference type="PROSITE" id="PS50011"/>
    </source>
</evidence>
<dbReference type="PROSITE" id="PS00107">
    <property type="entry name" value="PROTEIN_KINASE_ATP"/>
    <property type="match status" value="1"/>
</dbReference>
<organism evidence="17 18">
    <name type="scientific">Manihot esculenta</name>
    <name type="common">Cassava</name>
    <name type="synonym">Jatropha manihot</name>
    <dbReference type="NCBI Taxonomy" id="3983"/>
    <lineage>
        <taxon>Eukaryota</taxon>
        <taxon>Viridiplantae</taxon>
        <taxon>Streptophyta</taxon>
        <taxon>Embryophyta</taxon>
        <taxon>Tracheophyta</taxon>
        <taxon>Spermatophyta</taxon>
        <taxon>Magnoliopsida</taxon>
        <taxon>eudicotyledons</taxon>
        <taxon>Gunneridae</taxon>
        <taxon>Pentapetalae</taxon>
        <taxon>rosids</taxon>
        <taxon>fabids</taxon>
        <taxon>Malpighiales</taxon>
        <taxon>Euphorbiaceae</taxon>
        <taxon>Crotonoideae</taxon>
        <taxon>Manihoteae</taxon>
        <taxon>Manihot</taxon>
    </lineage>
</organism>
<name>A0A2C9W8T1_MANES</name>
<keyword evidence="6 13" id="KW-0547">Nucleotide-binding</keyword>
<dbReference type="GO" id="GO:0004709">
    <property type="term" value="F:MAP kinase kinase kinase activity"/>
    <property type="evidence" value="ECO:0000318"/>
    <property type="project" value="GO_Central"/>
</dbReference>
<evidence type="ECO:0000256" key="11">
    <source>
        <dbReference type="ARBA" id="ARBA00047559"/>
    </source>
</evidence>
<feature type="binding site" evidence="13">
    <location>
        <position position="94"/>
    </location>
    <ligand>
        <name>ATP</name>
        <dbReference type="ChEBI" id="CHEBI:30616"/>
    </ligand>
</feature>
<dbReference type="EMBL" id="CM004389">
    <property type="protein sequence ID" value="OAY55813.1"/>
    <property type="molecule type" value="Genomic_DNA"/>
</dbReference>
<dbReference type="STRING" id="3983.A0A2C9W8T1"/>
<evidence type="ECO:0000256" key="1">
    <source>
        <dbReference type="ARBA" id="ARBA00006529"/>
    </source>
</evidence>
<dbReference type="PROSITE" id="PS00108">
    <property type="entry name" value="PROTEIN_KINASE_ST"/>
    <property type="match status" value="1"/>
</dbReference>